<dbReference type="PANTHER" id="PTHR10344">
    <property type="entry name" value="THYMIDYLATE KINASE"/>
    <property type="match status" value="1"/>
</dbReference>
<keyword evidence="5 12" id="KW-0545">Nucleotide biosynthesis</keyword>
<proteinExistence type="inferred from homology"/>
<dbReference type="NCBIfam" id="TIGR00041">
    <property type="entry name" value="DTMP_kinase"/>
    <property type="match status" value="1"/>
</dbReference>
<reference evidence="14 15" key="1">
    <citation type="submission" date="2016-10" db="EMBL/GenBank/DDBJ databases">
        <authorList>
            <person name="de Groot N.N."/>
        </authorList>
    </citation>
    <scope>NUCLEOTIDE SEQUENCE [LARGE SCALE GENOMIC DNA]</scope>
    <source>
        <strain evidence="14 15">ASO4-2</strain>
    </source>
</reference>
<keyword evidence="8 12" id="KW-0067">ATP-binding</keyword>
<evidence type="ECO:0000256" key="12">
    <source>
        <dbReference type="HAMAP-Rule" id="MF_00165"/>
    </source>
</evidence>
<dbReference type="InterPro" id="IPR018094">
    <property type="entry name" value="Thymidylate_kinase"/>
</dbReference>
<dbReference type="OrthoDB" id="9774907at2"/>
<dbReference type="GO" id="GO:0006233">
    <property type="term" value="P:dTDP biosynthetic process"/>
    <property type="evidence" value="ECO:0007669"/>
    <property type="project" value="InterPro"/>
</dbReference>
<keyword evidence="4 12" id="KW-0808">Transferase</keyword>
<comment type="function">
    <text evidence="11 12">Phosphorylation of dTMP to form dTDP in both de novo and salvage pathways of dTTP synthesis.</text>
</comment>
<accession>A0A1G6AZA2</accession>
<evidence type="ECO:0000256" key="11">
    <source>
        <dbReference type="ARBA" id="ARBA00057735"/>
    </source>
</evidence>
<keyword evidence="6 12" id="KW-0547">Nucleotide-binding</keyword>
<comment type="similarity">
    <text evidence="1 12">Belongs to the thymidylate kinase family.</text>
</comment>
<keyword evidence="15" id="KW-1185">Reference proteome</keyword>
<name>A0A1G6AZA2_9BACT</name>
<protein>
    <recommendedName>
        <fullName evidence="3 12">Thymidylate kinase</fullName>
        <ecNumber evidence="2 12">2.7.4.9</ecNumber>
    </recommendedName>
    <alternativeName>
        <fullName evidence="9 12">dTMP kinase</fullName>
    </alternativeName>
</protein>
<dbReference type="PROSITE" id="PS01331">
    <property type="entry name" value="THYMIDYLATE_KINASE"/>
    <property type="match status" value="1"/>
</dbReference>
<dbReference type="AlphaFoldDB" id="A0A1G6AZA2"/>
<dbReference type="InterPro" id="IPR027417">
    <property type="entry name" value="P-loop_NTPase"/>
</dbReference>
<dbReference type="GO" id="GO:0006235">
    <property type="term" value="P:dTTP biosynthetic process"/>
    <property type="evidence" value="ECO:0007669"/>
    <property type="project" value="UniProtKB-UniRule"/>
</dbReference>
<evidence type="ECO:0000256" key="7">
    <source>
        <dbReference type="ARBA" id="ARBA00022777"/>
    </source>
</evidence>
<dbReference type="STRING" id="617002.SAMN05660653_00669"/>
<evidence type="ECO:0000256" key="9">
    <source>
        <dbReference type="ARBA" id="ARBA00029962"/>
    </source>
</evidence>
<dbReference type="RefSeq" id="WP_092117225.1">
    <property type="nucleotide sequence ID" value="NZ_FMXO01000003.1"/>
</dbReference>
<evidence type="ECO:0000256" key="2">
    <source>
        <dbReference type="ARBA" id="ARBA00012980"/>
    </source>
</evidence>
<dbReference type="EMBL" id="FMXO01000003">
    <property type="protein sequence ID" value="SDB13609.1"/>
    <property type="molecule type" value="Genomic_DNA"/>
</dbReference>
<dbReference type="FunFam" id="3.40.50.300:FF:000225">
    <property type="entry name" value="Thymidylate kinase"/>
    <property type="match status" value="1"/>
</dbReference>
<evidence type="ECO:0000313" key="14">
    <source>
        <dbReference type="EMBL" id="SDB13609.1"/>
    </source>
</evidence>
<evidence type="ECO:0000313" key="15">
    <source>
        <dbReference type="Proteomes" id="UP000198771"/>
    </source>
</evidence>
<dbReference type="CDD" id="cd01672">
    <property type="entry name" value="TMPK"/>
    <property type="match status" value="1"/>
</dbReference>
<dbReference type="HAMAP" id="MF_00165">
    <property type="entry name" value="Thymidylate_kinase"/>
    <property type="match status" value="1"/>
</dbReference>
<evidence type="ECO:0000256" key="8">
    <source>
        <dbReference type="ARBA" id="ARBA00022840"/>
    </source>
</evidence>
<dbReference type="GO" id="GO:0006227">
    <property type="term" value="P:dUDP biosynthetic process"/>
    <property type="evidence" value="ECO:0007669"/>
    <property type="project" value="TreeGrafter"/>
</dbReference>
<dbReference type="PANTHER" id="PTHR10344:SF4">
    <property type="entry name" value="UMP-CMP KINASE 2, MITOCHONDRIAL"/>
    <property type="match status" value="1"/>
</dbReference>
<feature type="binding site" evidence="12">
    <location>
        <begin position="7"/>
        <end position="14"/>
    </location>
    <ligand>
        <name>ATP</name>
        <dbReference type="ChEBI" id="CHEBI:30616"/>
    </ligand>
</feature>
<comment type="catalytic activity">
    <reaction evidence="10 12">
        <text>dTMP + ATP = dTDP + ADP</text>
        <dbReference type="Rhea" id="RHEA:13517"/>
        <dbReference type="ChEBI" id="CHEBI:30616"/>
        <dbReference type="ChEBI" id="CHEBI:58369"/>
        <dbReference type="ChEBI" id="CHEBI:63528"/>
        <dbReference type="ChEBI" id="CHEBI:456216"/>
        <dbReference type="EC" id="2.7.4.9"/>
    </reaction>
</comment>
<evidence type="ECO:0000259" key="13">
    <source>
        <dbReference type="Pfam" id="PF02223"/>
    </source>
</evidence>
<dbReference type="Pfam" id="PF02223">
    <property type="entry name" value="Thymidylate_kin"/>
    <property type="match status" value="1"/>
</dbReference>
<keyword evidence="7 12" id="KW-0418">Kinase</keyword>
<organism evidence="14 15">
    <name type="scientific">Desulfonatronum thiosulfatophilum</name>
    <dbReference type="NCBI Taxonomy" id="617002"/>
    <lineage>
        <taxon>Bacteria</taxon>
        <taxon>Pseudomonadati</taxon>
        <taxon>Thermodesulfobacteriota</taxon>
        <taxon>Desulfovibrionia</taxon>
        <taxon>Desulfovibrionales</taxon>
        <taxon>Desulfonatronaceae</taxon>
        <taxon>Desulfonatronum</taxon>
    </lineage>
</organism>
<dbReference type="Proteomes" id="UP000198771">
    <property type="component" value="Unassembled WGS sequence"/>
</dbReference>
<evidence type="ECO:0000256" key="4">
    <source>
        <dbReference type="ARBA" id="ARBA00022679"/>
    </source>
</evidence>
<evidence type="ECO:0000256" key="10">
    <source>
        <dbReference type="ARBA" id="ARBA00048743"/>
    </source>
</evidence>
<dbReference type="EC" id="2.7.4.9" evidence="2 12"/>
<dbReference type="GO" id="GO:0004798">
    <property type="term" value="F:dTMP kinase activity"/>
    <property type="evidence" value="ECO:0007669"/>
    <property type="project" value="UniProtKB-UniRule"/>
</dbReference>
<evidence type="ECO:0000256" key="5">
    <source>
        <dbReference type="ARBA" id="ARBA00022727"/>
    </source>
</evidence>
<evidence type="ECO:0000256" key="3">
    <source>
        <dbReference type="ARBA" id="ARBA00017144"/>
    </source>
</evidence>
<gene>
    <name evidence="12" type="primary">tmk</name>
    <name evidence="14" type="ORF">SAMN05660653_00669</name>
</gene>
<dbReference type="GO" id="GO:0005829">
    <property type="term" value="C:cytosol"/>
    <property type="evidence" value="ECO:0007669"/>
    <property type="project" value="TreeGrafter"/>
</dbReference>
<dbReference type="SUPFAM" id="SSF52540">
    <property type="entry name" value="P-loop containing nucleoside triphosphate hydrolases"/>
    <property type="match status" value="1"/>
</dbReference>
<feature type="domain" description="Thymidylate kinase-like" evidence="13">
    <location>
        <begin position="5"/>
        <end position="201"/>
    </location>
</feature>
<evidence type="ECO:0000256" key="6">
    <source>
        <dbReference type="ARBA" id="ARBA00022741"/>
    </source>
</evidence>
<dbReference type="InterPro" id="IPR018095">
    <property type="entry name" value="Thymidylate_kin_CS"/>
</dbReference>
<dbReference type="InterPro" id="IPR039430">
    <property type="entry name" value="Thymidylate_kin-like_dom"/>
</dbReference>
<evidence type="ECO:0000256" key="1">
    <source>
        <dbReference type="ARBA" id="ARBA00009776"/>
    </source>
</evidence>
<dbReference type="GO" id="GO:0005524">
    <property type="term" value="F:ATP binding"/>
    <property type="evidence" value="ECO:0007669"/>
    <property type="project" value="UniProtKB-UniRule"/>
</dbReference>
<dbReference type="Gene3D" id="3.40.50.300">
    <property type="entry name" value="P-loop containing nucleotide triphosphate hydrolases"/>
    <property type="match status" value="1"/>
</dbReference>
<sequence length="216" mass="23675">MFITFEGIEGCGKSTQSRMVRDHLQASGVPVVWTREPGGCELGVRLRAMLLGREGADLTAHAELFLYLADRAQHVAEVIRPALAEGRIVLCDRFTDSTVAYQGYGRGLDLEMLHAVNQVAVNGCLPDLTIILDLPVETGLARARSRNEEQDQSESEGRFEAESLAFHQRIRDGYLALSAVDRTRYAVIPANGSPDQVFSKILPLLSARLGLKTQPA</sequence>